<evidence type="ECO:0000256" key="8">
    <source>
        <dbReference type="ARBA" id="ARBA00023027"/>
    </source>
</evidence>
<evidence type="ECO:0000256" key="5">
    <source>
        <dbReference type="ARBA" id="ARBA00022723"/>
    </source>
</evidence>
<dbReference type="Pfam" id="PF09297">
    <property type="entry name" value="Zn_ribbon_NUD"/>
    <property type="match status" value="1"/>
</dbReference>
<proteinExistence type="inferred from homology"/>
<dbReference type="CDD" id="cd03429">
    <property type="entry name" value="NUDIX_NADH_pyrophosphatase_Nudt13"/>
    <property type="match status" value="1"/>
</dbReference>
<sequence length="271" mass="30556">MVDRFEPAVNVWAVPEFSQQIIVAQGLVLCRGDQFIHEVDLLQAEAVVSSHYLGKLSGRSCGVHVLSGQQDIRGHEWRNLRSLLTSTEEHLFALAGRALQVAYWDRDHRFCGRCGSATQYHSIDRARTCPNCQLTVYPRISPCVIMLVTHGEQCLLARHANRRNITYTALAGFIEPGESAEQALRREVREEVGLEVGKLQYVDSQPWPFPGQLMLGYLAEWQGGELCPDPNEIEEAQWFHYQSLPAIPPVQTLSGQLIHTFSEQVVARVRP</sequence>
<comment type="cofactor">
    <cofactor evidence="1">
        <name>Mg(2+)</name>
        <dbReference type="ChEBI" id="CHEBI:18420"/>
    </cofactor>
</comment>
<accession>A0ABV4NWU5</accession>
<keyword evidence="7" id="KW-0460">Magnesium</keyword>
<comment type="similarity">
    <text evidence="3">Belongs to the Nudix hydrolase family. NudC subfamily.</text>
</comment>
<protein>
    <recommendedName>
        <fullName evidence="4">NAD(+) diphosphatase</fullName>
        <ecNumber evidence="4">3.6.1.22</ecNumber>
    </recommendedName>
</protein>
<feature type="domain" description="Nudix hydrolase" evidence="11">
    <location>
        <begin position="138"/>
        <end position="271"/>
    </location>
</feature>
<evidence type="ECO:0000256" key="4">
    <source>
        <dbReference type="ARBA" id="ARBA00012381"/>
    </source>
</evidence>
<comment type="caution">
    <text evidence="12">The sequence shown here is derived from an EMBL/GenBank/DDBJ whole genome shotgun (WGS) entry which is preliminary data.</text>
</comment>
<name>A0ABV4NWU5_9GAMM</name>
<organism evidence="12 13">
    <name type="scientific">Microbulbifer epialgicus</name>
    <dbReference type="NCBI Taxonomy" id="393907"/>
    <lineage>
        <taxon>Bacteria</taxon>
        <taxon>Pseudomonadati</taxon>
        <taxon>Pseudomonadota</taxon>
        <taxon>Gammaproteobacteria</taxon>
        <taxon>Cellvibrionales</taxon>
        <taxon>Microbulbiferaceae</taxon>
        <taxon>Microbulbifer</taxon>
    </lineage>
</organism>
<dbReference type="InterPro" id="IPR015375">
    <property type="entry name" value="NADH_PPase-like_N"/>
</dbReference>
<keyword evidence="13" id="KW-1185">Reference proteome</keyword>
<dbReference type="EMBL" id="JBGMEK010000005">
    <property type="protein sequence ID" value="MFA0810105.1"/>
    <property type="molecule type" value="Genomic_DNA"/>
</dbReference>
<reference evidence="12 13" key="1">
    <citation type="submission" date="2024-08" db="EMBL/GenBank/DDBJ databases">
        <authorList>
            <person name="Ishaq N."/>
        </authorList>
    </citation>
    <scope>NUCLEOTIDE SEQUENCE [LARGE SCALE GENOMIC DNA]</scope>
    <source>
        <strain evidence="12 13">DSM 18651</strain>
    </source>
</reference>
<dbReference type="PANTHER" id="PTHR42904">
    <property type="entry name" value="NUDIX HYDROLASE, NUDC SUBFAMILY"/>
    <property type="match status" value="1"/>
</dbReference>
<evidence type="ECO:0000256" key="9">
    <source>
        <dbReference type="ARBA" id="ARBA00023679"/>
    </source>
</evidence>
<dbReference type="InterPro" id="IPR020476">
    <property type="entry name" value="Nudix_hydrolase"/>
</dbReference>
<keyword evidence="8" id="KW-0520">NAD</keyword>
<evidence type="ECO:0000256" key="1">
    <source>
        <dbReference type="ARBA" id="ARBA00001946"/>
    </source>
</evidence>
<dbReference type="Gene3D" id="3.90.79.10">
    <property type="entry name" value="Nucleoside Triphosphate Pyrophosphohydrolase"/>
    <property type="match status" value="1"/>
</dbReference>
<dbReference type="PRINTS" id="PR00502">
    <property type="entry name" value="NUDIXFAMILY"/>
</dbReference>
<dbReference type="Gene3D" id="3.90.79.20">
    <property type="match status" value="1"/>
</dbReference>
<dbReference type="PROSITE" id="PS00893">
    <property type="entry name" value="NUDIX_BOX"/>
    <property type="match status" value="1"/>
</dbReference>
<evidence type="ECO:0000256" key="6">
    <source>
        <dbReference type="ARBA" id="ARBA00022801"/>
    </source>
</evidence>
<evidence type="ECO:0000256" key="10">
    <source>
        <dbReference type="RuleBase" id="RU003476"/>
    </source>
</evidence>
<comment type="cofactor">
    <cofactor evidence="2">
        <name>Zn(2+)</name>
        <dbReference type="ChEBI" id="CHEBI:29105"/>
    </cofactor>
</comment>
<evidence type="ECO:0000256" key="2">
    <source>
        <dbReference type="ARBA" id="ARBA00001947"/>
    </source>
</evidence>
<dbReference type="InterPro" id="IPR000086">
    <property type="entry name" value="NUDIX_hydrolase_dom"/>
</dbReference>
<evidence type="ECO:0000313" key="13">
    <source>
        <dbReference type="Proteomes" id="UP001569428"/>
    </source>
</evidence>
<dbReference type="Pfam" id="PF00293">
    <property type="entry name" value="NUDIX"/>
    <property type="match status" value="1"/>
</dbReference>
<dbReference type="SUPFAM" id="SSF55811">
    <property type="entry name" value="Nudix"/>
    <property type="match status" value="2"/>
</dbReference>
<dbReference type="RefSeq" id="WP_371837716.1">
    <property type="nucleotide sequence ID" value="NZ_JBGMEK010000005.1"/>
</dbReference>
<dbReference type="InterPro" id="IPR050241">
    <property type="entry name" value="NAD-cap_RNA_hydrolase_NudC"/>
</dbReference>
<dbReference type="InterPro" id="IPR015376">
    <property type="entry name" value="Znr_NADH_PPase"/>
</dbReference>
<dbReference type="EC" id="3.6.1.22" evidence="4"/>
<dbReference type="InterPro" id="IPR049734">
    <property type="entry name" value="NudC-like_C"/>
</dbReference>
<dbReference type="GO" id="GO:0016787">
    <property type="term" value="F:hydrolase activity"/>
    <property type="evidence" value="ECO:0007669"/>
    <property type="project" value="UniProtKB-KW"/>
</dbReference>
<keyword evidence="5" id="KW-0479">Metal-binding</keyword>
<comment type="catalytic activity">
    <reaction evidence="9">
        <text>a 5'-end NAD(+)-phospho-ribonucleoside in mRNA + H2O = a 5'-end phospho-adenosine-phospho-ribonucleoside in mRNA + beta-nicotinamide D-ribonucleotide + 2 H(+)</text>
        <dbReference type="Rhea" id="RHEA:60876"/>
        <dbReference type="Rhea" id="RHEA-COMP:15698"/>
        <dbReference type="Rhea" id="RHEA-COMP:15719"/>
        <dbReference type="ChEBI" id="CHEBI:14649"/>
        <dbReference type="ChEBI" id="CHEBI:15377"/>
        <dbReference type="ChEBI" id="CHEBI:15378"/>
        <dbReference type="ChEBI" id="CHEBI:144029"/>
        <dbReference type="ChEBI" id="CHEBI:144051"/>
    </reaction>
    <physiologicalReaction direction="left-to-right" evidence="9">
        <dbReference type="Rhea" id="RHEA:60877"/>
    </physiologicalReaction>
</comment>
<evidence type="ECO:0000256" key="7">
    <source>
        <dbReference type="ARBA" id="ARBA00022842"/>
    </source>
</evidence>
<evidence type="ECO:0000259" key="11">
    <source>
        <dbReference type="PROSITE" id="PS51462"/>
    </source>
</evidence>
<dbReference type="Pfam" id="PF09296">
    <property type="entry name" value="NUDIX-like"/>
    <property type="match status" value="1"/>
</dbReference>
<dbReference type="PANTHER" id="PTHR42904:SF6">
    <property type="entry name" value="NAD-CAPPED RNA HYDROLASE NUDT12"/>
    <property type="match status" value="1"/>
</dbReference>
<dbReference type="InterPro" id="IPR020084">
    <property type="entry name" value="NUDIX_hydrolase_CS"/>
</dbReference>
<dbReference type="PROSITE" id="PS51462">
    <property type="entry name" value="NUDIX"/>
    <property type="match status" value="1"/>
</dbReference>
<dbReference type="NCBIfam" id="NF001299">
    <property type="entry name" value="PRK00241.1"/>
    <property type="match status" value="1"/>
</dbReference>
<gene>
    <name evidence="12" type="primary">nudC</name>
    <name evidence="12" type="ORF">ACCI49_04160</name>
</gene>
<keyword evidence="6 10" id="KW-0378">Hydrolase</keyword>
<dbReference type="Proteomes" id="UP001569428">
    <property type="component" value="Unassembled WGS sequence"/>
</dbReference>
<dbReference type="InterPro" id="IPR015797">
    <property type="entry name" value="NUDIX_hydrolase-like_dom_sf"/>
</dbReference>
<evidence type="ECO:0000313" key="12">
    <source>
        <dbReference type="EMBL" id="MFA0810105.1"/>
    </source>
</evidence>
<evidence type="ECO:0000256" key="3">
    <source>
        <dbReference type="ARBA" id="ARBA00009595"/>
    </source>
</evidence>